<dbReference type="EMBL" id="QJNU01000614">
    <property type="protein sequence ID" value="RYO92118.1"/>
    <property type="molecule type" value="Genomic_DNA"/>
</dbReference>
<dbReference type="SUPFAM" id="SSF55347">
    <property type="entry name" value="Glyceraldehyde-3-phosphate dehydrogenase-like, C-terminal domain"/>
    <property type="match status" value="1"/>
</dbReference>
<dbReference type="Proteomes" id="UP000293360">
    <property type="component" value="Unassembled WGS sequence"/>
</dbReference>
<dbReference type="InterPro" id="IPR050984">
    <property type="entry name" value="Gfo/Idh/MocA_domain"/>
</dbReference>
<evidence type="ECO:0000256" key="4">
    <source>
        <dbReference type="ARBA" id="ARBA00042988"/>
    </source>
</evidence>
<dbReference type="PANTHER" id="PTHR22604:SF115">
    <property type="entry name" value="DIHYDRODIOL DEHYDROGENASE, PUTATIVE (AFU_ORTHOLOGUE AFUA_1G07520)-RELATED"/>
    <property type="match status" value="1"/>
</dbReference>
<gene>
    <name evidence="8" type="ORF">DL764_008179</name>
</gene>
<dbReference type="GO" id="GO:0047837">
    <property type="term" value="F:D-xylose 1-dehydrogenase (NADP+) activity"/>
    <property type="evidence" value="ECO:0007669"/>
    <property type="project" value="UniProtKB-EC"/>
</dbReference>
<evidence type="ECO:0000256" key="2">
    <source>
        <dbReference type="ARBA" id="ARBA00023002"/>
    </source>
</evidence>
<dbReference type="Gene3D" id="3.30.360.10">
    <property type="entry name" value="Dihydrodipicolinate Reductase, domain 2"/>
    <property type="match status" value="1"/>
</dbReference>
<dbReference type="GO" id="GO:0000166">
    <property type="term" value="F:nucleotide binding"/>
    <property type="evidence" value="ECO:0007669"/>
    <property type="project" value="InterPro"/>
</dbReference>
<dbReference type="InterPro" id="IPR036291">
    <property type="entry name" value="NAD(P)-bd_dom_sf"/>
</dbReference>
<dbReference type="AlphaFoldDB" id="A0A4Q4SY57"/>
<evidence type="ECO:0000259" key="6">
    <source>
        <dbReference type="Pfam" id="PF01408"/>
    </source>
</evidence>
<reference evidence="8 9" key="1">
    <citation type="submission" date="2018-06" db="EMBL/GenBank/DDBJ databases">
        <title>Complete Genomes of Monosporascus.</title>
        <authorList>
            <person name="Robinson A.J."/>
            <person name="Natvig D.O."/>
        </authorList>
    </citation>
    <scope>NUCLEOTIDE SEQUENCE [LARGE SCALE GENOMIC DNA]</scope>
    <source>
        <strain evidence="8 9">CBS 110550</strain>
    </source>
</reference>
<name>A0A4Q4SY57_9PEZI</name>
<feature type="domain" description="GFO/IDH/MocA-like oxidoreductase" evidence="7">
    <location>
        <begin position="141"/>
        <end position="248"/>
    </location>
</feature>
<evidence type="ECO:0000256" key="3">
    <source>
        <dbReference type="ARBA" id="ARBA00038984"/>
    </source>
</evidence>
<evidence type="ECO:0000313" key="8">
    <source>
        <dbReference type="EMBL" id="RYO92118.1"/>
    </source>
</evidence>
<dbReference type="STRING" id="155417.A0A4Q4SY57"/>
<comment type="catalytic activity">
    <reaction evidence="5">
        <text>D-xylose + NADP(+) = D-xylono-1,5-lactone + NADPH + H(+)</text>
        <dbReference type="Rhea" id="RHEA:22000"/>
        <dbReference type="ChEBI" id="CHEBI:15378"/>
        <dbReference type="ChEBI" id="CHEBI:15867"/>
        <dbReference type="ChEBI" id="CHEBI:53455"/>
        <dbReference type="ChEBI" id="CHEBI:57783"/>
        <dbReference type="ChEBI" id="CHEBI:58349"/>
        <dbReference type="EC" id="1.1.1.179"/>
    </reaction>
</comment>
<evidence type="ECO:0000313" key="9">
    <source>
        <dbReference type="Proteomes" id="UP000293360"/>
    </source>
</evidence>
<keyword evidence="2" id="KW-0560">Oxidoreductase</keyword>
<dbReference type="InterPro" id="IPR055170">
    <property type="entry name" value="GFO_IDH_MocA-like_dom"/>
</dbReference>
<comment type="caution">
    <text evidence="8">The sequence shown here is derived from an EMBL/GenBank/DDBJ whole genome shotgun (WGS) entry which is preliminary data.</text>
</comment>
<evidence type="ECO:0000256" key="1">
    <source>
        <dbReference type="ARBA" id="ARBA00010928"/>
    </source>
</evidence>
<organism evidence="8 9">
    <name type="scientific">Monosporascus ibericus</name>
    <dbReference type="NCBI Taxonomy" id="155417"/>
    <lineage>
        <taxon>Eukaryota</taxon>
        <taxon>Fungi</taxon>
        <taxon>Dikarya</taxon>
        <taxon>Ascomycota</taxon>
        <taxon>Pezizomycotina</taxon>
        <taxon>Sordariomycetes</taxon>
        <taxon>Xylariomycetidae</taxon>
        <taxon>Xylariales</taxon>
        <taxon>Xylariales incertae sedis</taxon>
        <taxon>Monosporascus</taxon>
    </lineage>
</organism>
<proteinExistence type="inferred from homology"/>
<protein>
    <recommendedName>
        <fullName evidence="3">D-xylose 1-dehydrogenase (NADP(+), D-xylono-1,5-lactone-forming)</fullName>
        <ecNumber evidence="3">1.1.1.179</ecNumber>
    </recommendedName>
    <alternativeName>
        <fullName evidence="4">D-xylose-NADP dehydrogenase</fullName>
    </alternativeName>
</protein>
<dbReference type="OrthoDB" id="2129491at2759"/>
<dbReference type="SUPFAM" id="SSF51735">
    <property type="entry name" value="NAD(P)-binding Rossmann-fold domains"/>
    <property type="match status" value="1"/>
</dbReference>
<sequence>MIFADNITVKSYAFVRDLLTDPGIRGVHDLRHEVVAVASSTSAQKAADFCAKVQLPSKARTYASYAELVADPDIAIVYVATPQSHHFQNVTLALEANKHVLCEKPFTVTAAQARRLVDTARARKLFLMEAVWTRFFPLSTRVRELVSSGAIGTVYRVIADSSINRSLPDGKLEYNDSSRVVNPDLAGGTMLELGIYSLTWIMQILHHPQPKEEKEVPAVTAAMNKYNTGVDETTGFIVQFPRHKAMGIGITTMRVGSGVDYDFTGGPAVKI</sequence>
<feature type="domain" description="Gfo/Idh/MocA-like oxidoreductase N-terminal" evidence="6">
    <location>
        <begin position="31"/>
        <end position="128"/>
    </location>
</feature>
<dbReference type="Pfam" id="PF01408">
    <property type="entry name" value="GFO_IDH_MocA"/>
    <property type="match status" value="1"/>
</dbReference>
<evidence type="ECO:0000259" key="7">
    <source>
        <dbReference type="Pfam" id="PF22725"/>
    </source>
</evidence>
<dbReference type="Gene3D" id="3.40.50.720">
    <property type="entry name" value="NAD(P)-binding Rossmann-like Domain"/>
    <property type="match status" value="1"/>
</dbReference>
<dbReference type="PANTHER" id="PTHR22604">
    <property type="entry name" value="OXIDOREDUCTASES"/>
    <property type="match status" value="1"/>
</dbReference>
<accession>A0A4Q4SY57</accession>
<dbReference type="InterPro" id="IPR000683">
    <property type="entry name" value="Gfo/Idh/MocA-like_OxRdtase_N"/>
</dbReference>
<dbReference type="EC" id="1.1.1.179" evidence="3"/>
<dbReference type="Pfam" id="PF22725">
    <property type="entry name" value="GFO_IDH_MocA_C3"/>
    <property type="match status" value="1"/>
</dbReference>
<comment type="similarity">
    <text evidence="1">Belongs to the Gfo/Idh/MocA family.</text>
</comment>
<keyword evidence="9" id="KW-1185">Reference proteome</keyword>
<evidence type="ECO:0000256" key="5">
    <source>
        <dbReference type="ARBA" id="ARBA00049233"/>
    </source>
</evidence>